<dbReference type="HOGENOM" id="CLU_1734423_0_0_1"/>
<evidence type="ECO:0000256" key="3">
    <source>
        <dbReference type="ARBA" id="ARBA00022771"/>
    </source>
</evidence>
<dbReference type="STRING" id="4533.J3MMJ1"/>
<dbReference type="InterPro" id="IPR036236">
    <property type="entry name" value="Znf_C2H2_sf"/>
</dbReference>
<dbReference type="GO" id="GO:0000976">
    <property type="term" value="F:transcription cis-regulatory region binding"/>
    <property type="evidence" value="ECO:0007669"/>
    <property type="project" value="TreeGrafter"/>
</dbReference>
<dbReference type="PROSITE" id="PS50157">
    <property type="entry name" value="ZINC_FINGER_C2H2_2"/>
    <property type="match status" value="2"/>
</dbReference>
<feature type="domain" description="C2H2-type" evidence="8">
    <location>
        <begin position="47"/>
        <end position="69"/>
    </location>
</feature>
<dbReference type="Gene3D" id="3.30.160.60">
    <property type="entry name" value="Classic Zinc Finger"/>
    <property type="match status" value="1"/>
</dbReference>
<dbReference type="InterPro" id="IPR044653">
    <property type="entry name" value="AZF1/2/3-like"/>
</dbReference>
<keyword evidence="4" id="KW-0862">Zinc</keyword>
<dbReference type="PANTHER" id="PTHR45988:SF91">
    <property type="entry name" value="ZINC FINGER PROTEIN 1"/>
    <property type="match status" value="1"/>
</dbReference>
<evidence type="ECO:0000256" key="2">
    <source>
        <dbReference type="ARBA" id="ARBA00022737"/>
    </source>
</evidence>
<evidence type="ECO:0000313" key="9">
    <source>
        <dbReference type="EnsemblPlants" id="OB07G26230.1"/>
    </source>
</evidence>
<dbReference type="GO" id="GO:0005634">
    <property type="term" value="C:nucleus"/>
    <property type="evidence" value="ECO:0007669"/>
    <property type="project" value="TreeGrafter"/>
</dbReference>
<dbReference type="SUPFAM" id="SSF57667">
    <property type="entry name" value="beta-beta-alpha zinc fingers"/>
    <property type="match status" value="1"/>
</dbReference>
<evidence type="ECO:0000256" key="6">
    <source>
        <dbReference type="ARBA" id="ARBA00023163"/>
    </source>
</evidence>
<organism evidence="9">
    <name type="scientific">Oryza brachyantha</name>
    <name type="common">malo sina</name>
    <dbReference type="NCBI Taxonomy" id="4533"/>
    <lineage>
        <taxon>Eukaryota</taxon>
        <taxon>Viridiplantae</taxon>
        <taxon>Streptophyta</taxon>
        <taxon>Embryophyta</taxon>
        <taxon>Tracheophyta</taxon>
        <taxon>Spermatophyta</taxon>
        <taxon>Magnoliopsida</taxon>
        <taxon>Liliopsida</taxon>
        <taxon>Poales</taxon>
        <taxon>Poaceae</taxon>
        <taxon>BOP clade</taxon>
        <taxon>Oryzoideae</taxon>
        <taxon>Oryzeae</taxon>
        <taxon>Oryzinae</taxon>
        <taxon>Oryza</taxon>
    </lineage>
</organism>
<dbReference type="SMART" id="SM00355">
    <property type="entry name" value="ZnF_C2H2"/>
    <property type="match status" value="2"/>
</dbReference>
<dbReference type="GO" id="GO:0008270">
    <property type="term" value="F:zinc ion binding"/>
    <property type="evidence" value="ECO:0007669"/>
    <property type="project" value="UniProtKB-KW"/>
</dbReference>
<feature type="domain" description="C2H2-type" evidence="8">
    <location>
        <begin position="93"/>
        <end position="117"/>
    </location>
</feature>
<evidence type="ECO:0000313" key="10">
    <source>
        <dbReference type="Proteomes" id="UP000006038"/>
    </source>
</evidence>
<dbReference type="InterPro" id="IPR013087">
    <property type="entry name" value="Znf_C2H2_type"/>
</dbReference>
<keyword evidence="5" id="KW-0805">Transcription regulation</keyword>
<dbReference type="eggNOG" id="KOG1721">
    <property type="taxonomic scope" value="Eukaryota"/>
</dbReference>
<dbReference type="PANTHER" id="PTHR45988">
    <property type="entry name" value="C2H2 TYPE ZINC FINGER TRANSCRIPTION FACTOR FAMILY-RELATED"/>
    <property type="match status" value="1"/>
</dbReference>
<sequence>MEEYLATSLLMLAHGVRNKVNDTSGLGHVQDMGSTPVAVEKPSQQEYKCSVCGKVYMCYQALGGHMTRHRKLLAQVVTDHKLFSNGSEATKMHRCSICPLAFTSRQALGGHKRVHYGGGVAKDFVKEKNVVKTKSMGEPKAVLKDFDLNLPAVATTVGDKAKNSPPEAKRV</sequence>
<name>J3MMJ1_ORYBR</name>
<proteinExistence type="predicted"/>
<evidence type="ECO:0000256" key="4">
    <source>
        <dbReference type="ARBA" id="ARBA00022833"/>
    </source>
</evidence>
<dbReference type="OMA" id="HYVCGVE"/>
<dbReference type="Pfam" id="PF13912">
    <property type="entry name" value="zf-C2H2_6"/>
    <property type="match status" value="2"/>
</dbReference>
<dbReference type="GO" id="GO:0003700">
    <property type="term" value="F:DNA-binding transcription factor activity"/>
    <property type="evidence" value="ECO:0007669"/>
    <property type="project" value="InterPro"/>
</dbReference>
<keyword evidence="6" id="KW-0804">Transcription</keyword>
<dbReference type="Proteomes" id="UP000006038">
    <property type="component" value="Chromosome 7"/>
</dbReference>
<evidence type="ECO:0000256" key="7">
    <source>
        <dbReference type="PROSITE-ProRule" id="PRU00042"/>
    </source>
</evidence>
<reference evidence="9" key="1">
    <citation type="journal article" date="2013" name="Nat. Commun.">
        <title>Whole-genome sequencing of Oryza brachyantha reveals mechanisms underlying Oryza genome evolution.</title>
        <authorList>
            <person name="Chen J."/>
            <person name="Huang Q."/>
            <person name="Gao D."/>
            <person name="Wang J."/>
            <person name="Lang Y."/>
            <person name="Liu T."/>
            <person name="Li B."/>
            <person name="Bai Z."/>
            <person name="Luis Goicoechea J."/>
            <person name="Liang C."/>
            <person name="Chen C."/>
            <person name="Zhang W."/>
            <person name="Sun S."/>
            <person name="Liao Y."/>
            <person name="Zhang X."/>
            <person name="Yang L."/>
            <person name="Song C."/>
            <person name="Wang M."/>
            <person name="Shi J."/>
            <person name="Liu G."/>
            <person name="Liu J."/>
            <person name="Zhou H."/>
            <person name="Zhou W."/>
            <person name="Yu Q."/>
            <person name="An N."/>
            <person name="Chen Y."/>
            <person name="Cai Q."/>
            <person name="Wang B."/>
            <person name="Liu B."/>
            <person name="Min J."/>
            <person name="Huang Y."/>
            <person name="Wu H."/>
            <person name="Li Z."/>
            <person name="Zhang Y."/>
            <person name="Yin Y."/>
            <person name="Song W."/>
            <person name="Jiang J."/>
            <person name="Jackson S.A."/>
            <person name="Wing R.A."/>
            <person name="Wang J."/>
            <person name="Chen M."/>
        </authorList>
    </citation>
    <scope>NUCLEOTIDE SEQUENCE [LARGE SCALE GENOMIC DNA]</scope>
    <source>
        <strain evidence="9">cv. IRGC 101232</strain>
    </source>
</reference>
<dbReference type="Gramene" id="OB07G26230.1">
    <property type="protein sequence ID" value="OB07G26230.1"/>
    <property type="gene ID" value="OB07G26230"/>
</dbReference>
<reference evidence="9" key="2">
    <citation type="submission" date="2013-04" db="UniProtKB">
        <authorList>
            <consortium name="EnsemblPlants"/>
        </authorList>
    </citation>
    <scope>IDENTIFICATION</scope>
</reference>
<keyword evidence="10" id="KW-1185">Reference proteome</keyword>
<keyword evidence="1" id="KW-0479">Metal-binding</keyword>
<protein>
    <recommendedName>
        <fullName evidence="8">C2H2-type domain-containing protein</fullName>
    </recommendedName>
</protein>
<dbReference type="EnsemblPlants" id="OB07G26230.1">
    <property type="protein sequence ID" value="OB07G26230.1"/>
    <property type="gene ID" value="OB07G26230"/>
</dbReference>
<accession>J3MMJ1</accession>
<evidence type="ECO:0000256" key="1">
    <source>
        <dbReference type="ARBA" id="ARBA00022723"/>
    </source>
</evidence>
<dbReference type="AlphaFoldDB" id="J3MMJ1"/>
<dbReference type="PROSITE" id="PS00028">
    <property type="entry name" value="ZINC_FINGER_C2H2_1"/>
    <property type="match status" value="2"/>
</dbReference>
<evidence type="ECO:0000259" key="8">
    <source>
        <dbReference type="PROSITE" id="PS50157"/>
    </source>
</evidence>
<keyword evidence="2" id="KW-0677">Repeat</keyword>
<evidence type="ECO:0000256" key="5">
    <source>
        <dbReference type="ARBA" id="ARBA00023015"/>
    </source>
</evidence>
<keyword evidence="3 7" id="KW-0863">Zinc-finger</keyword>